<dbReference type="EMBL" id="AWWV01010601">
    <property type="protein sequence ID" value="OMO78206.1"/>
    <property type="molecule type" value="Genomic_DNA"/>
</dbReference>
<evidence type="ECO:0000313" key="6">
    <source>
        <dbReference type="Proteomes" id="UP000188268"/>
    </source>
</evidence>
<evidence type="ECO:0000256" key="3">
    <source>
        <dbReference type="ARBA" id="ARBA00022723"/>
    </source>
</evidence>
<dbReference type="PANTHER" id="PTHR12549">
    <property type="entry name" value="JMJC DOMAIN-CONTAINING HISTONE DEMETHYLATION PROTEIN"/>
    <property type="match status" value="1"/>
</dbReference>
<dbReference type="OrthoDB" id="1667110at2759"/>
<evidence type="ECO:0000256" key="1">
    <source>
        <dbReference type="ARBA" id="ARBA00004123"/>
    </source>
</evidence>
<dbReference type="Gene3D" id="2.60.120.650">
    <property type="entry name" value="Cupin"/>
    <property type="match status" value="1"/>
</dbReference>
<comment type="similarity">
    <text evidence="2">Belongs to the JARID1 histone demethylase family.</text>
</comment>
<comment type="subcellular location">
    <subcellularLocation>
        <location evidence="1">Nucleus</location>
    </subcellularLocation>
</comment>
<keyword evidence="4" id="KW-0539">Nucleus</keyword>
<name>A0A1R3I6H8_COCAP</name>
<evidence type="ECO:0000256" key="2">
    <source>
        <dbReference type="ARBA" id="ARBA00006801"/>
    </source>
</evidence>
<dbReference type="Gramene" id="OMO78206">
    <property type="protein sequence ID" value="OMO78206"/>
    <property type="gene ID" value="CCACVL1_14580"/>
</dbReference>
<dbReference type="InterPro" id="IPR045109">
    <property type="entry name" value="LSDs-like"/>
</dbReference>
<reference evidence="5 6" key="1">
    <citation type="submission" date="2013-09" db="EMBL/GenBank/DDBJ databases">
        <title>Corchorus capsularis genome sequencing.</title>
        <authorList>
            <person name="Alam M."/>
            <person name="Haque M.S."/>
            <person name="Islam M.S."/>
            <person name="Emdad E.M."/>
            <person name="Islam M.M."/>
            <person name="Ahmed B."/>
            <person name="Halim A."/>
            <person name="Hossen Q.M.M."/>
            <person name="Hossain M.Z."/>
            <person name="Ahmed R."/>
            <person name="Khan M.M."/>
            <person name="Islam R."/>
            <person name="Rashid M.M."/>
            <person name="Khan S.A."/>
            <person name="Rahman M.S."/>
            <person name="Alam M."/>
        </authorList>
    </citation>
    <scope>NUCLEOTIDE SEQUENCE [LARGE SCALE GENOMIC DNA]</scope>
    <source>
        <strain evidence="6">cv. CVL-1</strain>
        <tissue evidence="5">Whole seedling</tissue>
    </source>
</reference>
<organism evidence="5 6">
    <name type="scientific">Corchorus capsularis</name>
    <name type="common">Jute</name>
    <dbReference type="NCBI Taxonomy" id="210143"/>
    <lineage>
        <taxon>Eukaryota</taxon>
        <taxon>Viridiplantae</taxon>
        <taxon>Streptophyta</taxon>
        <taxon>Embryophyta</taxon>
        <taxon>Tracheophyta</taxon>
        <taxon>Spermatophyta</taxon>
        <taxon>Magnoliopsida</taxon>
        <taxon>eudicotyledons</taxon>
        <taxon>Gunneridae</taxon>
        <taxon>Pentapetalae</taxon>
        <taxon>rosids</taxon>
        <taxon>malvids</taxon>
        <taxon>Malvales</taxon>
        <taxon>Malvaceae</taxon>
        <taxon>Grewioideae</taxon>
        <taxon>Apeibeae</taxon>
        <taxon>Corchorus</taxon>
    </lineage>
</organism>
<dbReference type="GO" id="GO:0046872">
    <property type="term" value="F:metal ion binding"/>
    <property type="evidence" value="ECO:0007669"/>
    <property type="project" value="UniProtKB-KW"/>
</dbReference>
<dbReference type="GO" id="GO:0006357">
    <property type="term" value="P:regulation of transcription by RNA polymerase II"/>
    <property type="evidence" value="ECO:0007669"/>
    <property type="project" value="TreeGrafter"/>
</dbReference>
<dbReference type="GO" id="GO:0000785">
    <property type="term" value="C:chromatin"/>
    <property type="evidence" value="ECO:0007669"/>
    <property type="project" value="TreeGrafter"/>
</dbReference>
<sequence>MDFVSPENIKECLCLTEEFRQLPKDHRAREDRFDAPANNGYTYYFVTGYSFDDDMQRMREGCVINFIFVVNFVF</sequence>
<dbReference type="GO" id="GO:0003712">
    <property type="term" value="F:transcription coregulator activity"/>
    <property type="evidence" value="ECO:0007669"/>
    <property type="project" value="TreeGrafter"/>
</dbReference>
<proteinExistence type="inferred from homology"/>
<dbReference type="STRING" id="210143.A0A1R3I6H8"/>
<dbReference type="PANTHER" id="PTHR12549:SF37">
    <property type="entry name" value="LYSINE-SPECIFIC DEMETHYLASE JMJ26"/>
    <property type="match status" value="1"/>
</dbReference>
<dbReference type="GO" id="GO:0032454">
    <property type="term" value="F:histone H3K9 demethylase activity"/>
    <property type="evidence" value="ECO:0007669"/>
    <property type="project" value="InterPro"/>
</dbReference>
<protein>
    <submittedName>
        <fullName evidence="5">Uncharacterized protein</fullName>
    </submittedName>
</protein>
<comment type="caution">
    <text evidence="5">The sequence shown here is derived from an EMBL/GenBank/DDBJ whole genome shotgun (WGS) entry which is preliminary data.</text>
</comment>
<dbReference type="Proteomes" id="UP000188268">
    <property type="component" value="Unassembled WGS sequence"/>
</dbReference>
<dbReference type="AlphaFoldDB" id="A0A1R3I6H8"/>
<evidence type="ECO:0000313" key="5">
    <source>
        <dbReference type="EMBL" id="OMO78206.1"/>
    </source>
</evidence>
<keyword evidence="6" id="KW-1185">Reference proteome</keyword>
<dbReference type="GO" id="GO:0000118">
    <property type="term" value="C:histone deacetylase complex"/>
    <property type="evidence" value="ECO:0007669"/>
    <property type="project" value="TreeGrafter"/>
</dbReference>
<dbReference type="GO" id="GO:0031490">
    <property type="term" value="F:chromatin DNA binding"/>
    <property type="evidence" value="ECO:0007669"/>
    <property type="project" value="TreeGrafter"/>
</dbReference>
<accession>A0A1R3I6H8</accession>
<gene>
    <name evidence="5" type="ORF">CCACVL1_14580</name>
</gene>
<keyword evidence="3" id="KW-0479">Metal-binding</keyword>
<evidence type="ECO:0000256" key="4">
    <source>
        <dbReference type="ARBA" id="ARBA00023242"/>
    </source>
</evidence>